<dbReference type="Proteomes" id="UP000659654">
    <property type="component" value="Unassembled WGS sequence"/>
</dbReference>
<dbReference type="InterPro" id="IPR029021">
    <property type="entry name" value="Prot-tyrosine_phosphatase-like"/>
</dbReference>
<evidence type="ECO:0000313" key="7">
    <source>
        <dbReference type="Proteomes" id="UP000659654"/>
    </source>
</evidence>
<dbReference type="AlphaFoldDB" id="A0A1I7RXU4"/>
<dbReference type="PROSITE" id="PS50056">
    <property type="entry name" value="TYR_PHOSPHATASE_2"/>
    <property type="match status" value="1"/>
</dbReference>
<dbReference type="CDD" id="cd00047">
    <property type="entry name" value="PTPc"/>
    <property type="match status" value="1"/>
</dbReference>
<dbReference type="PRINTS" id="PR00700">
    <property type="entry name" value="PRTYPHPHTASE"/>
</dbReference>
<feature type="compositionally biased region" description="Basic residues" evidence="1">
    <location>
        <begin position="7"/>
        <end position="30"/>
    </location>
</feature>
<organism evidence="6 8">
    <name type="scientific">Bursaphelenchus xylophilus</name>
    <name type="common">Pinewood nematode worm</name>
    <name type="synonym">Aphelenchoides xylophilus</name>
    <dbReference type="NCBI Taxonomy" id="6326"/>
    <lineage>
        <taxon>Eukaryota</taxon>
        <taxon>Metazoa</taxon>
        <taxon>Ecdysozoa</taxon>
        <taxon>Nematoda</taxon>
        <taxon>Chromadorea</taxon>
        <taxon>Rhabditida</taxon>
        <taxon>Tylenchina</taxon>
        <taxon>Tylenchomorpha</taxon>
        <taxon>Aphelenchoidea</taxon>
        <taxon>Aphelenchoididae</taxon>
        <taxon>Bursaphelenchus</taxon>
    </lineage>
</organism>
<dbReference type="SUPFAM" id="SSF52799">
    <property type="entry name" value="(Phosphotyrosine protein) phosphatases II"/>
    <property type="match status" value="1"/>
</dbReference>
<feature type="domain" description="Tyrosine-protein phosphatase" evidence="2">
    <location>
        <begin position="92"/>
        <end position="354"/>
    </location>
</feature>
<evidence type="ECO:0000313" key="8">
    <source>
        <dbReference type="WBParaSite" id="BXY_0556100.1"/>
    </source>
</evidence>
<dbReference type="PROSITE" id="PS50055">
    <property type="entry name" value="TYR_PHOSPHATASE_PTP"/>
    <property type="match status" value="1"/>
</dbReference>
<dbReference type="InterPro" id="IPR003595">
    <property type="entry name" value="Tyr_Pase_cat"/>
</dbReference>
<dbReference type="PROSITE" id="PS00383">
    <property type="entry name" value="TYR_PHOSPHATASE_1"/>
    <property type="match status" value="1"/>
</dbReference>
<sequence length="385" mass="43762">MPPPVRKAAKGAKGKKARTRRGGTRTRANKKASEKTSTSMDDEGTKSYVVTPQIIITNLLGNDVKKKVNTDIENNVLRWLFRTCVEKGVAGLRAEFNAFKRTVDPSACQAFNAIPQGTKNRYRDVVCLDSSRVVLKGAKGSDYIHANYVSSPLSDRRFICTQGPNEQTCGDFWRMVYQEQCMTIFMLCNYIEKGMKKCADYLPTTESQEMNFEEFNLICRSSKLLDLPKEYCHPSTKIQITTLQLSIGKSDKVMHVDHYHWQDWPDRGVPPADLTPVYLMQCVRMIKTPIVIHCSAGIGRTGSVCMIQGILEFFQCGAPFERSDEILLKIREQRALSIQNDIQYLFVHRVLLEYFQKMGLLEGRGAQIEKHIKKFIVEYDAATAM</sequence>
<dbReference type="EMBL" id="CAJFCV020000005">
    <property type="protein sequence ID" value="CAG9125165.1"/>
    <property type="molecule type" value="Genomic_DNA"/>
</dbReference>
<evidence type="ECO:0000313" key="4">
    <source>
        <dbReference type="EMBL" id="CAD5232548.1"/>
    </source>
</evidence>
<dbReference type="Proteomes" id="UP000095284">
    <property type="component" value="Unplaced"/>
</dbReference>
<gene>
    <name evidence="4" type="ORF">BXYJ_LOCUS12639</name>
</gene>
<proteinExistence type="predicted"/>
<dbReference type="Proteomes" id="UP000582659">
    <property type="component" value="Unassembled WGS sequence"/>
</dbReference>
<dbReference type="SMART" id="SM00404">
    <property type="entry name" value="PTPc_motif"/>
    <property type="match status" value="1"/>
</dbReference>
<dbReference type="InterPro" id="IPR016130">
    <property type="entry name" value="Tyr_Pase_AS"/>
</dbReference>
<evidence type="ECO:0000259" key="3">
    <source>
        <dbReference type="PROSITE" id="PS50056"/>
    </source>
</evidence>
<keyword evidence="7" id="KW-1185">Reference proteome</keyword>
<feature type="region of interest" description="Disordered" evidence="1">
    <location>
        <begin position="1"/>
        <end position="44"/>
    </location>
</feature>
<accession>A0A1I7RXU4</accession>
<name>A0A1I7RXU4_BURXY</name>
<dbReference type="eggNOG" id="KOG0789">
    <property type="taxonomic scope" value="Eukaryota"/>
</dbReference>
<evidence type="ECO:0000256" key="1">
    <source>
        <dbReference type="SAM" id="MobiDB-lite"/>
    </source>
</evidence>
<dbReference type="SMR" id="A0A1I7RXU4"/>
<dbReference type="InterPro" id="IPR000387">
    <property type="entry name" value="Tyr_Pase_dom"/>
</dbReference>
<dbReference type="InterPro" id="IPR052782">
    <property type="entry name" value="Oocyte-zygote_transition_reg"/>
</dbReference>
<reference evidence="5" key="2">
    <citation type="submission" date="2020-08" db="EMBL/GenBank/DDBJ databases">
        <authorList>
            <person name="Kikuchi T."/>
        </authorList>
    </citation>
    <scope>NUCLEOTIDE SEQUENCE</scope>
    <source>
        <strain evidence="4">Ka4C1</strain>
    </source>
</reference>
<dbReference type="InterPro" id="IPR000242">
    <property type="entry name" value="PTP_cat"/>
</dbReference>
<feature type="domain" description="Tyrosine specific protein phosphatases" evidence="3">
    <location>
        <begin position="289"/>
        <end position="345"/>
    </location>
</feature>
<protein>
    <submittedName>
        <fullName evidence="4">(pine wood nematode) hypothetical protein</fullName>
    </submittedName>
</protein>
<dbReference type="PANTHER" id="PTHR46163">
    <property type="entry name" value="TYROSINE-PROTEIN PHOSPHATASE-RELATED"/>
    <property type="match status" value="1"/>
</dbReference>
<dbReference type="Pfam" id="PF00102">
    <property type="entry name" value="Y_phosphatase"/>
    <property type="match status" value="1"/>
</dbReference>
<dbReference type="WBParaSite" id="BXY_0556100.1">
    <property type="protein sequence ID" value="BXY_0556100.1"/>
    <property type="gene ID" value="BXY_0556100"/>
</dbReference>
<dbReference type="EMBL" id="CAJFDI010000005">
    <property type="protein sequence ID" value="CAD5232548.1"/>
    <property type="molecule type" value="Genomic_DNA"/>
</dbReference>
<dbReference type="SMART" id="SM00194">
    <property type="entry name" value="PTPc"/>
    <property type="match status" value="1"/>
</dbReference>
<dbReference type="GO" id="GO:0004725">
    <property type="term" value="F:protein tyrosine phosphatase activity"/>
    <property type="evidence" value="ECO:0007669"/>
    <property type="project" value="InterPro"/>
</dbReference>
<dbReference type="PANTHER" id="PTHR46163:SF19">
    <property type="entry name" value="PROTEIN-TYROSINE PHOSPHATASE"/>
    <property type="match status" value="1"/>
</dbReference>
<evidence type="ECO:0000313" key="5">
    <source>
        <dbReference type="EMBL" id="CAG9125165.1"/>
    </source>
</evidence>
<dbReference type="OrthoDB" id="10253954at2759"/>
<dbReference type="Gene3D" id="3.90.190.10">
    <property type="entry name" value="Protein tyrosine phosphatase superfamily"/>
    <property type="match status" value="1"/>
</dbReference>
<evidence type="ECO:0000313" key="6">
    <source>
        <dbReference type="Proteomes" id="UP000095284"/>
    </source>
</evidence>
<reference evidence="8" key="1">
    <citation type="submission" date="2016-11" db="UniProtKB">
        <authorList>
            <consortium name="WormBaseParasite"/>
        </authorList>
    </citation>
    <scope>IDENTIFICATION</scope>
</reference>
<evidence type="ECO:0000259" key="2">
    <source>
        <dbReference type="PROSITE" id="PS50055"/>
    </source>
</evidence>